<name>A0A811PMW1_9POAL</name>
<sequence length="111" mass="12022">MGNCVQSSGGAVEPGRQQQQLQRRRSAAGDEEEVIIDEGVAPSVMKVKMVLTKGELGWLVAQLKAGDRRLEDVLQEMARKREGRAADDGWRPSLESIVECPAETAAATSDD</sequence>
<dbReference type="AlphaFoldDB" id="A0A811PMW1"/>
<reference evidence="2" key="1">
    <citation type="submission" date="2020-10" db="EMBL/GenBank/DDBJ databases">
        <authorList>
            <person name="Han B."/>
            <person name="Lu T."/>
            <person name="Zhao Q."/>
            <person name="Huang X."/>
            <person name="Zhao Y."/>
        </authorList>
    </citation>
    <scope>NUCLEOTIDE SEQUENCE</scope>
</reference>
<evidence type="ECO:0000313" key="2">
    <source>
        <dbReference type="EMBL" id="CAD6247388.1"/>
    </source>
</evidence>
<protein>
    <submittedName>
        <fullName evidence="2">Uncharacterized protein</fullName>
    </submittedName>
</protein>
<evidence type="ECO:0000313" key="3">
    <source>
        <dbReference type="Proteomes" id="UP000604825"/>
    </source>
</evidence>
<dbReference type="PANTHER" id="PTHR35704">
    <property type="entry name" value="OS02G0254600 PROTEIN"/>
    <property type="match status" value="1"/>
</dbReference>
<dbReference type="OrthoDB" id="690994at2759"/>
<accession>A0A811PMW1</accession>
<organism evidence="2 3">
    <name type="scientific">Miscanthus lutarioriparius</name>
    <dbReference type="NCBI Taxonomy" id="422564"/>
    <lineage>
        <taxon>Eukaryota</taxon>
        <taxon>Viridiplantae</taxon>
        <taxon>Streptophyta</taxon>
        <taxon>Embryophyta</taxon>
        <taxon>Tracheophyta</taxon>
        <taxon>Spermatophyta</taxon>
        <taxon>Magnoliopsida</taxon>
        <taxon>Liliopsida</taxon>
        <taxon>Poales</taxon>
        <taxon>Poaceae</taxon>
        <taxon>PACMAD clade</taxon>
        <taxon>Panicoideae</taxon>
        <taxon>Andropogonodae</taxon>
        <taxon>Andropogoneae</taxon>
        <taxon>Saccharinae</taxon>
        <taxon>Miscanthus</taxon>
    </lineage>
</organism>
<feature type="region of interest" description="Disordered" evidence="1">
    <location>
        <begin position="1"/>
        <end position="31"/>
    </location>
</feature>
<gene>
    <name evidence="2" type="ORF">NCGR_LOCUS31587</name>
</gene>
<keyword evidence="3" id="KW-1185">Reference proteome</keyword>
<dbReference type="PANTHER" id="PTHR35704:SF1">
    <property type="entry name" value="OS02G0254600 PROTEIN"/>
    <property type="match status" value="1"/>
</dbReference>
<evidence type="ECO:0000256" key="1">
    <source>
        <dbReference type="SAM" id="MobiDB-lite"/>
    </source>
</evidence>
<comment type="caution">
    <text evidence="2">The sequence shown here is derived from an EMBL/GenBank/DDBJ whole genome shotgun (WGS) entry which is preliminary data.</text>
</comment>
<dbReference type="EMBL" id="CAJGYO010000007">
    <property type="protein sequence ID" value="CAD6247388.1"/>
    <property type="molecule type" value="Genomic_DNA"/>
</dbReference>
<dbReference type="Proteomes" id="UP000604825">
    <property type="component" value="Unassembled WGS sequence"/>
</dbReference>
<proteinExistence type="predicted"/>